<accession>A0A1G2DD64</accession>
<dbReference type="Proteomes" id="UP000178534">
    <property type="component" value="Unassembled WGS sequence"/>
</dbReference>
<reference evidence="2 3" key="1">
    <citation type="journal article" date="2016" name="Nat. Commun.">
        <title>Thousands of microbial genomes shed light on interconnected biogeochemical processes in an aquifer system.</title>
        <authorList>
            <person name="Anantharaman K."/>
            <person name="Brown C.T."/>
            <person name="Hug L.A."/>
            <person name="Sharon I."/>
            <person name="Castelle C.J."/>
            <person name="Probst A.J."/>
            <person name="Thomas B.C."/>
            <person name="Singh A."/>
            <person name="Wilkins M.J."/>
            <person name="Karaoz U."/>
            <person name="Brodie E.L."/>
            <person name="Williams K.H."/>
            <person name="Hubbard S.S."/>
            <person name="Banfield J.F."/>
        </authorList>
    </citation>
    <scope>NUCLEOTIDE SEQUENCE [LARGE SCALE GENOMIC DNA]</scope>
</reference>
<sequence>MNEGVFYVEIKPEKEKAVKRSLCIKMAIGISISAVMSLGLLVSKAEAKPEFMTKEKVPCATCHVTVTPPVKLSDVGECYKRHGFKDLAACKKDPKK</sequence>
<evidence type="ECO:0000313" key="3">
    <source>
        <dbReference type="Proteomes" id="UP000178534"/>
    </source>
</evidence>
<evidence type="ECO:0000256" key="1">
    <source>
        <dbReference type="SAM" id="Phobius"/>
    </source>
</evidence>
<keyword evidence="1" id="KW-0472">Membrane</keyword>
<gene>
    <name evidence="2" type="ORF">A2942_04480</name>
</gene>
<keyword evidence="1" id="KW-0812">Transmembrane</keyword>
<evidence type="ECO:0000313" key="2">
    <source>
        <dbReference type="EMBL" id="OGZ11473.1"/>
    </source>
</evidence>
<proteinExistence type="predicted"/>
<organism evidence="2 3">
    <name type="scientific">Candidatus Lloydbacteria bacterium RIFCSPLOWO2_01_FULL_50_20</name>
    <dbReference type="NCBI Taxonomy" id="1798665"/>
    <lineage>
        <taxon>Bacteria</taxon>
        <taxon>Candidatus Lloydiibacteriota</taxon>
    </lineage>
</organism>
<comment type="caution">
    <text evidence="2">The sequence shown here is derived from an EMBL/GenBank/DDBJ whole genome shotgun (WGS) entry which is preliminary data.</text>
</comment>
<name>A0A1G2DD64_9BACT</name>
<dbReference type="AlphaFoldDB" id="A0A1G2DD64"/>
<dbReference type="STRING" id="1798665.A2942_04480"/>
<dbReference type="EMBL" id="MHLP01000037">
    <property type="protein sequence ID" value="OGZ11473.1"/>
    <property type="molecule type" value="Genomic_DNA"/>
</dbReference>
<protein>
    <submittedName>
        <fullName evidence="2">Uncharacterized protein</fullName>
    </submittedName>
</protein>
<feature type="transmembrane region" description="Helical" evidence="1">
    <location>
        <begin position="22"/>
        <end position="42"/>
    </location>
</feature>
<keyword evidence="1" id="KW-1133">Transmembrane helix</keyword>